<comment type="caution">
    <text evidence="1">The sequence shown here is derived from an EMBL/GenBank/DDBJ whole genome shotgun (WGS) entry which is preliminary data.</text>
</comment>
<dbReference type="EMBL" id="AFWA02000017">
    <property type="protein sequence ID" value="KTW32846.1"/>
    <property type="molecule type" value="Genomic_DNA"/>
</dbReference>
<accession>A0A0W4ZWV6</accession>
<dbReference type="GeneID" id="30671616"/>
<dbReference type="RefSeq" id="XP_019613327.1">
    <property type="nucleotide sequence ID" value="XM_019757857.1"/>
</dbReference>
<protein>
    <submittedName>
        <fullName evidence="1">Uncharacterized protein</fullName>
    </submittedName>
</protein>
<evidence type="ECO:0000313" key="1">
    <source>
        <dbReference type="EMBL" id="KTW32846.1"/>
    </source>
</evidence>
<dbReference type="AlphaFoldDB" id="A0A0W4ZWV6"/>
<dbReference type="Proteomes" id="UP000011958">
    <property type="component" value="Unassembled WGS sequence"/>
</dbReference>
<keyword evidence="2" id="KW-1185">Reference proteome</keyword>
<dbReference type="VEuPathDB" id="FungiDB:PNEG_04347"/>
<reference evidence="2" key="1">
    <citation type="journal article" date="2016" name="Nat. Commun.">
        <title>Genome analysis of three Pneumocystis species reveals adaptation mechanisms to life exclusively in mammalian hosts.</title>
        <authorList>
            <person name="Ma L."/>
            <person name="Chen Z."/>
            <person name="Huang D.W."/>
            <person name="Kutty G."/>
            <person name="Ishihara M."/>
            <person name="Wang H."/>
            <person name="Abouelleil A."/>
            <person name="Bishop L."/>
            <person name="Davey E."/>
            <person name="Deng R."/>
            <person name="Deng X."/>
            <person name="Fan L."/>
            <person name="Fantoni G."/>
            <person name="Fitzgerald M."/>
            <person name="Gogineni E."/>
            <person name="Goldberg J.M."/>
            <person name="Handley G."/>
            <person name="Hu X."/>
            <person name="Huber C."/>
            <person name="Jiao X."/>
            <person name="Jones K."/>
            <person name="Levin J.Z."/>
            <person name="Liu Y."/>
            <person name="Macdonald P."/>
            <person name="Melnikov A."/>
            <person name="Raley C."/>
            <person name="Sassi M."/>
            <person name="Sherman B.T."/>
            <person name="Song X."/>
            <person name="Sykes S."/>
            <person name="Tran B."/>
            <person name="Walsh L."/>
            <person name="Xia Y."/>
            <person name="Yang J."/>
            <person name="Young S."/>
            <person name="Zeng Q."/>
            <person name="Zheng X."/>
            <person name="Stephens R."/>
            <person name="Nusbaum C."/>
            <person name="Birren B.W."/>
            <person name="Azadi P."/>
            <person name="Lempicki R.A."/>
            <person name="Cuomo C.A."/>
            <person name="Kovacs J.A."/>
        </authorList>
    </citation>
    <scope>NUCLEOTIDE SEQUENCE [LARGE SCALE GENOMIC DNA]</scope>
    <source>
        <strain evidence="2">B123</strain>
    </source>
</reference>
<sequence>MFSKKSIIIIATRIKKKKRLKIWRDSKEKKIYKFKKIQKIIKKFKLHLSYCYSTFDKLNHNRKKIGFIFWIGIL</sequence>
<gene>
    <name evidence="1" type="ORF">PNEG_04347</name>
</gene>
<proteinExistence type="predicted"/>
<evidence type="ECO:0000313" key="2">
    <source>
        <dbReference type="Proteomes" id="UP000011958"/>
    </source>
</evidence>
<organism evidence="1 2">
    <name type="scientific">Pneumocystis murina (strain B123)</name>
    <name type="common">Mouse pneumocystis pneumonia agent</name>
    <name type="synonym">Pneumocystis carinii f. sp. muris</name>
    <dbReference type="NCBI Taxonomy" id="1069680"/>
    <lineage>
        <taxon>Eukaryota</taxon>
        <taxon>Fungi</taxon>
        <taxon>Dikarya</taxon>
        <taxon>Ascomycota</taxon>
        <taxon>Taphrinomycotina</taxon>
        <taxon>Pneumocystomycetes</taxon>
        <taxon>Pneumocystaceae</taxon>
        <taxon>Pneumocystis</taxon>
    </lineage>
</organism>
<name>A0A0W4ZWV6_PNEMU</name>